<comment type="caution">
    <text evidence="2">The sequence shown here is derived from an EMBL/GenBank/DDBJ whole genome shotgun (WGS) entry which is preliminary data.</text>
</comment>
<protein>
    <recommendedName>
        <fullName evidence="4">Secreted protein</fullName>
    </recommendedName>
</protein>
<dbReference type="EMBL" id="BMVP01000003">
    <property type="protein sequence ID" value="GHB53298.1"/>
    <property type="molecule type" value="Genomic_DNA"/>
</dbReference>
<evidence type="ECO:0000256" key="1">
    <source>
        <dbReference type="SAM" id="SignalP"/>
    </source>
</evidence>
<accession>A0ABQ3EQX4</accession>
<proteinExistence type="predicted"/>
<name>A0ABQ3EQX4_9ACTN</name>
<dbReference type="Proteomes" id="UP000642673">
    <property type="component" value="Unassembled WGS sequence"/>
</dbReference>
<reference evidence="3" key="1">
    <citation type="journal article" date="2019" name="Int. J. Syst. Evol. Microbiol.">
        <title>The Global Catalogue of Microorganisms (GCM) 10K type strain sequencing project: providing services to taxonomists for standard genome sequencing and annotation.</title>
        <authorList>
            <consortium name="The Broad Institute Genomics Platform"/>
            <consortium name="The Broad Institute Genome Sequencing Center for Infectious Disease"/>
            <person name="Wu L."/>
            <person name="Ma J."/>
        </authorList>
    </citation>
    <scope>NUCLEOTIDE SEQUENCE [LARGE SCALE GENOMIC DNA]</scope>
    <source>
        <strain evidence="3">JCM 4738</strain>
    </source>
</reference>
<sequence length="155" mass="16547">MGSYKPDMKLTPHLSGALLLTLTALLVPTAAAPALADAPPFGDIAVLARRHTAAQISGFLTGFYGHHGPSAHDRRHRVSQQLREKQRNNPDSDVLLCAQSKPNRITVGPATVAQNAGVGWATVTTHWDGGSTDTFTAYVRLDSRPIRLDDVICAG</sequence>
<evidence type="ECO:0008006" key="4">
    <source>
        <dbReference type="Google" id="ProtNLM"/>
    </source>
</evidence>
<keyword evidence="1" id="KW-0732">Signal</keyword>
<evidence type="ECO:0000313" key="3">
    <source>
        <dbReference type="Proteomes" id="UP000642673"/>
    </source>
</evidence>
<feature type="signal peptide" evidence="1">
    <location>
        <begin position="1"/>
        <end position="36"/>
    </location>
</feature>
<keyword evidence="3" id="KW-1185">Reference proteome</keyword>
<organism evidence="2 3">
    <name type="scientific">Streptomyces cirratus</name>
    <dbReference type="NCBI Taxonomy" id="68187"/>
    <lineage>
        <taxon>Bacteria</taxon>
        <taxon>Bacillati</taxon>
        <taxon>Actinomycetota</taxon>
        <taxon>Actinomycetes</taxon>
        <taxon>Kitasatosporales</taxon>
        <taxon>Streptomycetaceae</taxon>
        <taxon>Streptomyces</taxon>
    </lineage>
</organism>
<feature type="chain" id="PRO_5046616230" description="Secreted protein" evidence="1">
    <location>
        <begin position="37"/>
        <end position="155"/>
    </location>
</feature>
<gene>
    <name evidence="2" type="ORF">GCM10010347_24150</name>
</gene>
<evidence type="ECO:0000313" key="2">
    <source>
        <dbReference type="EMBL" id="GHB53298.1"/>
    </source>
</evidence>